<proteinExistence type="predicted"/>
<keyword evidence="3" id="KW-1185">Reference proteome</keyword>
<dbReference type="InterPro" id="IPR037401">
    <property type="entry name" value="SnoaL-like"/>
</dbReference>
<dbReference type="Gene3D" id="3.10.450.50">
    <property type="match status" value="1"/>
</dbReference>
<gene>
    <name evidence="2" type="ORF">NK718_07910</name>
</gene>
<dbReference type="SUPFAM" id="SSF54427">
    <property type="entry name" value="NTF2-like"/>
    <property type="match status" value="1"/>
</dbReference>
<comment type="caution">
    <text evidence="2">The sequence shown here is derived from an EMBL/GenBank/DDBJ whole genome shotgun (WGS) entry which is preliminary data.</text>
</comment>
<dbReference type="Pfam" id="PF12680">
    <property type="entry name" value="SnoaL_2"/>
    <property type="match status" value="1"/>
</dbReference>
<evidence type="ECO:0000313" key="2">
    <source>
        <dbReference type="EMBL" id="MCP8938438.1"/>
    </source>
</evidence>
<protein>
    <submittedName>
        <fullName evidence="2">Nuclear transport factor 2 family protein</fullName>
    </submittedName>
</protein>
<dbReference type="EMBL" id="JANCLU010000006">
    <property type="protein sequence ID" value="MCP8938438.1"/>
    <property type="molecule type" value="Genomic_DNA"/>
</dbReference>
<reference evidence="2 3" key="1">
    <citation type="submission" date="2022-07" db="EMBL/GenBank/DDBJ databases">
        <authorList>
            <person name="Li W.-J."/>
            <person name="Deng Q.-Q."/>
        </authorList>
    </citation>
    <scope>NUCLEOTIDE SEQUENCE [LARGE SCALE GENOMIC DNA]</scope>
    <source>
        <strain evidence="2 3">SYSU M60028</strain>
    </source>
</reference>
<feature type="domain" description="SnoaL-like" evidence="1">
    <location>
        <begin position="36"/>
        <end position="139"/>
    </location>
</feature>
<accession>A0ABT1LBX8</accession>
<name>A0ABT1LBX8_9HYPH</name>
<organism evidence="2 3">
    <name type="scientific">Alsobacter ponti</name>
    <dbReference type="NCBI Taxonomy" id="2962936"/>
    <lineage>
        <taxon>Bacteria</taxon>
        <taxon>Pseudomonadati</taxon>
        <taxon>Pseudomonadota</taxon>
        <taxon>Alphaproteobacteria</taxon>
        <taxon>Hyphomicrobiales</taxon>
        <taxon>Alsobacteraceae</taxon>
        <taxon>Alsobacter</taxon>
    </lineage>
</organism>
<sequence>MQTVARGRRKAAVVGMPRLGGCAMSDRDHDVLALLDAFAAAFNRHDLGALMRLMTPDCVFEASAGDDVNGARHEGRDAVAAAFRQVFETYPDAQWSHPRHFWAGDRAVTEWVFSGTVADGARVEVQGCDVFTLRDGKIALKNSYRKQRPPVSGRR</sequence>
<dbReference type="InterPro" id="IPR032710">
    <property type="entry name" value="NTF2-like_dom_sf"/>
</dbReference>
<evidence type="ECO:0000313" key="3">
    <source>
        <dbReference type="Proteomes" id="UP001205890"/>
    </source>
</evidence>
<dbReference type="Proteomes" id="UP001205890">
    <property type="component" value="Unassembled WGS sequence"/>
</dbReference>
<dbReference type="RefSeq" id="WP_254740373.1">
    <property type="nucleotide sequence ID" value="NZ_JANCLU010000006.1"/>
</dbReference>
<evidence type="ECO:0000259" key="1">
    <source>
        <dbReference type="Pfam" id="PF12680"/>
    </source>
</evidence>